<evidence type="ECO:0000313" key="5">
    <source>
        <dbReference type="EMBL" id="KAK0138985.1"/>
    </source>
</evidence>
<reference evidence="5" key="1">
    <citation type="journal article" date="2023" name="Front. Mar. Sci.">
        <title>A new Merluccius polli reference genome to investigate the effects of global change in West African waters.</title>
        <authorList>
            <person name="Mateo J.L."/>
            <person name="Blanco-Fernandez C."/>
            <person name="Garcia-Vazquez E."/>
            <person name="Machado-Schiaffino G."/>
        </authorList>
    </citation>
    <scope>NUCLEOTIDE SEQUENCE</scope>
    <source>
        <strain evidence="5">C29</strain>
        <tissue evidence="5">Fin</tissue>
    </source>
</reference>
<evidence type="ECO:0000313" key="6">
    <source>
        <dbReference type="Proteomes" id="UP001174136"/>
    </source>
</evidence>
<dbReference type="Proteomes" id="UP001174136">
    <property type="component" value="Unassembled WGS sequence"/>
</dbReference>
<organism evidence="5 6">
    <name type="scientific">Merluccius polli</name>
    <name type="common">Benguela hake</name>
    <name type="synonym">Merluccius cadenati</name>
    <dbReference type="NCBI Taxonomy" id="89951"/>
    <lineage>
        <taxon>Eukaryota</taxon>
        <taxon>Metazoa</taxon>
        <taxon>Chordata</taxon>
        <taxon>Craniata</taxon>
        <taxon>Vertebrata</taxon>
        <taxon>Euteleostomi</taxon>
        <taxon>Actinopterygii</taxon>
        <taxon>Neopterygii</taxon>
        <taxon>Teleostei</taxon>
        <taxon>Neoteleostei</taxon>
        <taxon>Acanthomorphata</taxon>
        <taxon>Zeiogadaria</taxon>
        <taxon>Gadariae</taxon>
        <taxon>Gadiformes</taxon>
        <taxon>Gadoidei</taxon>
        <taxon>Merlucciidae</taxon>
        <taxon>Merluccius</taxon>
    </lineage>
</organism>
<keyword evidence="2" id="KW-0479">Metal-binding</keyword>
<feature type="domain" description="DDE Tnp4" evidence="4">
    <location>
        <begin position="84"/>
        <end position="192"/>
    </location>
</feature>
<keyword evidence="3" id="KW-1133">Transmembrane helix</keyword>
<comment type="caution">
    <text evidence="5">The sequence shown here is derived from an EMBL/GenBank/DDBJ whole genome shotgun (WGS) entry which is preliminary data.</text>
</comment>
<evidence type="ECO:0000256" key="1">
    <source>
        <dbReference type="ARBA" id="ARBA00001968"/>
    </source>
</evidence>
<protein>
    <recommendedName>
        <fullName evidence="4">DDE Tnp4 domain-containing protein</fullName>
    </recommendedName>
</protein>
<evidence type="ECO:0000259" key="4">
    <source>
        <dbReference type="Pfam" id="PF13359"/>
    </source>
</evidence>
<name>A0AA47MF51_MERPO</name>
<dbReference type="EMBL" id="JAOPHQ010004556">
    <property type="protein sequence ID" value="KAK0138985.1"/>
    <property type="molecule type" value="Genomic_DNA"/>
</dbReference>
<keyword evidence="3" id="KW-0812">Transmembrane</keyword>
<sequence length="195" mass="22289">MTTEDFDFLLGMIGALITKQSTKIRLAIPPRERHSSCGETFKSLSFQYRIGSSTISLIVMETCAALHHVMKDFLEVGSVTTTHHEFTHSGLYKSMDQGLLNCPPEPLTNSDIMMLYRFVGDEAYPLRPDLMKPYPYRQMGHSQRVLNYHVSRARRVVEKMHFGILANNFRVFRSTICLDVVITILLACIFLHAFV</sequence>
<keyword evidence="3" id="KW-0472">Membrane</keyword>
<dbReference type="Pfam" id="PF13359">
    <property type="entry name" value="DDE_Tnp_4"/>
    <property type="match status" value="1"/>
</dbReference>
<keyword evidence="6" id="KW-1185">Reference proteome</keyword>
<comment type="cofactor">
    <cofactor evidence="1">
        <name>a divalent metal cation</name>
        <dbReference type="ChEBI" id="CHEBI:60240"/>
    </cofactor>
</comment>
<gene>
    <name evidence="5" type="ORF">N1851_024459</name>
</gene>
<accession>A0AA47MF51</accession>
<dbReference type="AlphaFoldDB" id="A0AA47MF51"/>
<feature type="transmembrane region" description="Helical" evidence="3">
    <location>
        <begin position="176"/>
        <end position="194"/>
    </location>
</feature>
<dbReference type="InterPro" id="IPR027806">
    <property type="entry name" value="HARBI1_dom"/>
</dbReference>
<evidence type="ECO:0000256" key="3">
    <source>
        <dbReference type="SAM" id="Phobius"/>
    </source>
</evidence>
<dbReference type="GO" id="GO:0046872">
    <property type="term" value="F:metal ion binding"/>
    <property type="evidence" value="ECO:0007669"/>
    <property type="project" value="UniProtKB-KW"/>
</dbReference>
<proteinExistence type="predicted"/>
<evidence type="ECO:0000256" key="2">
    <source>
        <dbReference type="ARBA" id="ARBA00022723"/>
    </source>
</evidence>